<gene>
    <name evidence="3" type="ORF">MTX78_12645</name>
</gene>
<dbReference type="Proteomes" id="UP000831113">
    <property type="component" value="Chromosome"/>
</dbReference>
<feature type="signal peptide" evidence="2">
    <location>
        <begin position="1"/>
        <end position="24"/>
    </location>
</feature>
<name>A0ABY4CS47_9BACT</name>
<evidence type="ECO:0000256" key="2">
    <source>
        <dbReference type="SAM" id="SignalP"/>
    </source>
</evidence>
<feature type="chain" id="PRO_5045110309" description="Secreted protein" evidence="2">
    <location>
        <begin position="25"/>
        <end position="55"/>
    </location>
</feature>
<evidence type="ECO:0000256" key="1">
    <source>
        <dbReference type="SAM" id="MobiDB-lite"/>
    </source>
</evidence>
<evidence type="ECO:0008006" key="5">
    <source>
        <dbReference type="Google" id="ProtNLM"/>
    </source>
</evidence>
<keyword evidence="2" id="KW-0732">Signal</keyword>
<accession>A0ABY4CS47</accession>
<dbReference type="PROSITE" id="PS51257">
    <property type="entry name" value="PROKAR_LIPOPROTEIN"/>
    <property type="match status" value="1"/>
</dbReference>
<reference evidence="3 4" key="1">
    <citation type="submission" date="2022-03" db="EMBL/GenBank/DDBJ databases">
        <title>Hymenobactersp. isolated from the air.</title>
        <authorList>
            <person name="Won M."/>
            <person name="Kwon S.-W."/>
        </authorList>
    </citation>
    <scope>NUCLEOTIDE SEQUENCE [LARGE SCALE GENOMIC DNA]</scope>
    <source>
        <strain evidence="3 4">KACC 21982</strain>
    </source>
</reference>
<evidence type="ECO:0000313" key="3">
    <source>
        <dbReference type="EMBL" id="UOG72976.1"/>
    </source>
</evidence>
<feature type="region of interest" description="Disordered" evidence="1">
    <location>
        <begin position="23"/>
        <end position="55"/>
    </location>
</feature>
<dbReference type="RefSeq" id="WP_243794609.1">
    <property type="nucleotide sequence ID" value="NZ_CP094669.1"/>
</dbReference>
<protein>
    <recommendedName>
        <fullName evidence="5">Secreted protein</fullName>
    </recommendedName>
</protein>
<feature type="compositionally biased region" description="Basic and acidic residues" evidence="1">
    <location>
        <begin position="26"/>
        <end position="55"/>
    </location>
</feature>
<evidence type="ECO:0000313" key="4">
    <source>
        <dbReference type="Proteomes" id="UP000831113"/>
    </source>
</evidence>
<proteinExistence type="predicted"/>
<sequence length="55" mass="6149">MKKFRLLFLLAASASLFLSSCSQAPDAEKDPDADAAYKRSHRTEGYREAQRSNAK</sequence>
<keyword evidence="4" id="KW-1185">Reference proteome</keyword>
<dbReference type="EMBL" id="CP094669">
    <property type="protein sequence ID" value="UOG72976.1"/>
    <property type="molecule type" value="Genomic_DNA"/>
</dbReference>
<organism evidence="3 4">
    <name type="scientific">Hymenobacter tibetensis</name>
    <dbReference type="NCBI Taxonomy" id="497967"/>
    <lineage>
        <taxon>Bacteria</taxon>
        <taxon>Pseudomonadati</taxon>
        <taxon>Bacteroidota</taxon>
        <taxon>Cytophagia</taxon>
        <taxon>Cytophagales</taxon>
        <taxon>Hymenobacteraceae</taxon>
        <taxon>Hymenobacter</taxon>
    </lineage>
</organism>